<keyword evidence="10" id="KW-1185">Reference proteome</keyword>
<dbReference type="AlphaFoldDB" id="A0A1H8S019"/>
<proteinExistence type="inferred from homology"/>
<evidence type="ECO:0000256" key="2">
    <source>
        <dbReference type="ARBA" id="ARBA00023002"/>
    </source>
</evidence>
<dbReference type="CDD" id="cd07133">
    <property type="entry name" value="ALDH_CALDH_CalB"/>
    <property type="match status" value="1"/>
</dbReference>
<dbReference type="Gene3D" id="3.40.605.10">
    <property type="entry name" value="Aldehyde Dehydrogenase, Chain A, domain 1"/>
    <property type="match status" value="1"/>
</dbReference>
<feature type="active site" evidence="5 6">
    <location>
        <position position="230"/>
    </location>
</feature>
<dbReference type="FunFam" id="3.40.605.10:FF:000004">
    <property type="entry name" value="Aldehyde dehydrogenase"/>
    <property type="match status" value="1"/>
</dbReference>
<dbReference type="Proteomes" id="UP000199657">
    <property type="component" value="Unassembled WGS sequence"/>
</dbReference>
<sequence>MTAATHPTADQQVTQAPPGASAMAACLERQRAAFQAAPYPDAATRRDALQRLRRAVKAHEQALTEAVSADFGGRSPHETATADIVPTLTGLRHAIRHVRRWMRPQRRWPHPLMQPARARVVHQPLGVVGIMVPWNYPVFLALAPLTGALAAGNRAMLKLSEFTPATNAVLRELLAAVFSADEVAVFEGDVPESQAFAALPFDHLLFTGSTAVGRQIMAAAAPNLTPVTLELGGKSPVIVDDDADIAAVASRLVFGKLVNAGQTCIAPDYVLCTPARRDALLAAIRATVARRYPRLGDNPDYTSIVNAGQHERLLALLDDARQKGARIEAINPAGEGHPDGRRLAPHLVLDAPDGARVLEEELFGPILPIVTVPDLDAALAYVARRPRPLALYYFGRDRGRQQRVLRESHSGGVCLNDTLLHVAQDNLPFGGVGASGMGRYHGHYGFANFSHEKAVFAKGRINTAAVMYPPYGGVLQRLVHRLLAR</sequence>
<evidence type="ECO:0000256" key="4">
    <source>
        <dbReference type="PIRNR" id="PIRNR036492"/>
    </source>
</evidence>
<dbReference type="RefSeq" id="WP_091641123.1">
    <property type="nucleotide sequence ID" value="NZ_FOEG01000002.1"/>
</dbReference>
<dbReference type="Gene3D" id="3.40.309.10">
    <property type="entry name" value="Aldehyde Dehydrogenase, Chain A, domain 2"/>
    <property type="match status" value="1"/>
</dbReference>
<dbReference type="SUPFAM" id="SSF53720">
    <property type="entry name" value="ALDH-like"/>
    <property type="match status" value="1"/>
</dbReference>
<dbReference type="InterPro" id="IPR016161">
    <property type="entry name" value="Ald_DH/histidinol_DH"/>
</dbReference>
<reference evidence="9 10" key="1">
    <citation type="submission" date="2016-10" db="EMBL/GenBank/DDBJ databases">
        <authorList>
            <person name="de Groot N.N."/>
        </authorList>
    </citation>
    <scope>NUCLEOTIDE SEQUENCE [LARGE SCALE GENOMIC DNA]</scope>
    <source>
        <strain evidence="9 10">CGMCC 1.6291</strain>
    </source>
</reference>
<gene>
    <name evidence="9" type="ORF">SAMN04488052_102368</name>
</gene>
<dbReference type="PIRSF" id="PIRSF036492">
    <property type="entry name" value="ALDH"/>
    <property type="match status" value="1"/>
</dbReference>
<feature type="active site" evidence="5">
    <location>
        <position position="264"/>
    </location>
</feature>
<dbReference type="OrthoDB" id="9812625at2"/>
<protein>
    <recommendedName>
        <fullName evidence="4">Aldehyde dehydrogenase</fullName>
    </recommendedName>
</protein>
<dbReference type="GO" id="GO:0005737">
    <property type="term" value="C:cytoplasm"/>
    <property type="evidence" value="ECO:0007669"/>
    <property type="project" value="TreeGrafter"/>
</dbReference>
<comment type="similarity">
    <text evidence="1 4 7">Belongs to the aldehyde dehydrogenase family.</text>
</comment>
<evidence type="ECO:0000256" key="3">
    <source>
        <dbReference type="ARBA" id="ARBA00023027"/>
    </source>
</evidence>
<dbReference type="PANTHER" id="PTHR43570:SF20">
    <property type="entry name" value="ALDEHYDE DEHYDROGENASE ALDX-RELATED"/>
    <property type="match status" value="1"/>
</dbReference>
<evidence type="ECO:0000259" key="8">
    <source>
        <dbReference type="Pfam" id="PF00171"/>
    </source>
</evidence>
<dbReference type="PROSITE" id="PS00070">
    <property type="entry name" value="ALDEHYDE_DEHYDR_CYS"/>
    <property type="match status" value="1"/>
</dbReference>
<feature type="domain" description="Aldehyde dehydrogenase" evidence="8">
    <location>
        <begin position="6"/>
        <end position="455"/>
    </location>
</feature>
<dbReference type="GO" id="GO:0006081">
    <property type="term" value="P:aldehyde metabolic process"/>
    <property type="evidence" value="ECO:0007669"/>
    <property type="project" value="InterPro"/>
</dbReference>
<dbReference type="GO" id="GO:0004029">
    <property type="term" value="F:aldehyde dehydrogenase (NAD+) activity"/>
    <property type="evidence" value="ECO:0007669"/>
    <property type="project" value="TreeGrafter"/>
</dbReference>
<evidence type="ECO:0000313" key="9">
    <source>
        <dbReference type="EMBL" id="SEO71876.1"/>
    </source>
</evidence>
<keyword evidence="2 4" id="KW-0560">Oxidoreductase</keyword>
<dbReference type="EMBL" id="FOEG01000002">
    <property type="protein sequence ID" value="SEO71876.1"/>
    <property type="molecule type" value="Genomic_DNA"/>
</dbReference>
<accession>A0A1H8S019</accession>
<organism evidence="9 10">
    <name type="scientific">Aquisalimonas asiatica</name>
    <dbReference type="NCBI Taxonomy" id="406100"/>
    <lineage>
        <taxon>Bacteria</taxon>
        <taxon>Pseudomonadati</taxon>
        <taxon>Pseudomonadota</taxon>
        <taxon>Gammaproteobacteria</taxon>
        <taxon>Chromatiales</taxon>
        <taxon>Ectothiorhodospiraceae</taxon>
        <taxon>Aquisalimonas</taxon>
    </lineage>
</organism>
<evidence type="ECO:0000256" key="5">
    <source>
        <dbReference type="PIRSR" id="PIRSR036492-1"/>
    </source>
</evidence>
<name>A0A1H8S019_9GAMM</name>
<dbReference type="STRING" id="406100.SAMN04488052_102368"/>
<evidence type="ECO:0000256" key="7">
    <source>
        <dbReference type="RuleBase" id="RU003345"/>
    </source>
</evidence>
<dbReference type="InterPro" id="IPR016160">
    <property type="entry name" value="Ald_DH_CS_CYS"/>
</dbReference>
<dbReference type="InterPro" id="IPR015590">
    <property type="entry name" value="Aldehyde_DH_dom"/>
</dbReference>
<dbReference type="InterPro" id="IPR012394">
    <property type="entry name" value="Aldehyde_DH_NAD(P)"/>
</dbReference>
<keyword evidence="3" id="KW-0520">NAD</keyword>
<dbReference type="InterPro" id="IPR016163">
    <property type="entry name" value="Ald_DH_C"/>
</dbReference>
<dbReference type="FunFam" id="3.40.309.10:FF:000003">
    <property type="entry name" value="Aldehyde dehydrogenase"/>
    <property type="match status" value="1"/>
</dbReference>
<dbReference type="PROSITE" id="PS00687">
    <property type="entry name" value="ALDEHYDE_DEHYDR_GLU"/>
    <property type="match status" value="1"/>
</dbReference>
<dbReference type="Pfam" id="PF00171">
    <property type="entry name" value="Aldedh"/>
    <property type="match status" value="1"/>
</dbReference>
<evidence type="ECO:0000256" key="1">
    <source>
        <dbReference type="ARBA" id="ARBA00009986"/>
    </source>
</evidence>
<dbReference type="InterPro" id="IPR029510">
    <property type="entry name" value="Ald_DH_CS_GLU"/>
</dbReference>
<dbReference type="PANTHER" id="PTHR43570">
    <property type="entry name" value="ALDEHYDE DEHYDROGENASE"/>
    <property type="match status" value="1"/>
</dbReference>
<evidence type="ECO:0000256" key="6">
    <source>
        <dbReference type="PROSITE-ProRule" id="PRU10007"/>
    </source>
</evidence>
<dbReference type="InterPro" id="IPR016162">
    <property type="entry name" value="Ald_DH_N"/>
</dbReference>
<evidence type="ECO:0000313" key="10">
    <source>
        <dbReference type="Proteomes" id="UP000199657"/>
    </source>
</evidence>